<gene>
    <name evidence="1" type="ORF">LMG7053_05264</name>
</gene>
<dbReference type="Gene3D" id="1.10.260.40">
    <property type="entry name" value="lambda repressor-like DNA-binding domains"/>
    <property type="match status" value="1"/>
</dbReference>
<comment type="caution">
    <text evidence="1">The sequence shown here is derived from an EMBL/GenBank/DDBJ whole genome shotgun (WGS) entry which is preliminary data.</text>
</comment>
<dbReference type="InterPro" id="IPR007933">
    <property type="entry name" value="Transcrpt_activ_CII"/>
</dbReference>
<evidence type="ECO:0008006" key="3">
    <source>
        <dbReference type="Google" id="ProtNLM"/>
    </source>
</evidence>
<dbReference type="SUPFAM" id="SSF47413">
    <property type="entry name" value="lambda repressor-like DNA-binding domains"/>
    <property type="match status" value="1"/>
</dbReference>
<dbReference type="Proteomes" id="UP000494161">
    <property type="component" value="Unassembled WGS sequence"/>
</dbReference>
<name>A0ABM8M203_9BURK</name>
<sequence length="104" mass="11421">MSTTTVSPEQVESTRKNGARIQGEVLRRLAEFTQVRAAACTGVDASTLSRSKEYLEFFCQLLAALGFQLAPSGSMVISRQELFAMKTMLAKYLAAEVENQNRGL</sequence>
<dbReference type="Pfam" id="PF05269">
    <property type="entry name" value="Phage_CII"/>
    <property type="match status" value="1"/>
</dbReference>
<dbReference type="InterPro" id="IPR010982">
    <property type="entry name" value="Lambda_DNA-bd_dom_sf"/>
</dbReference>
<evidence type="ECO:0000313" key="2">
    <source>
        <dbReference type="Proteomes" id="UP000494161"/>
    </source>
</evidence>
<reference evidence="1 2" key="1">
    <citation type="submission" date="2020-04" db="EMBL/GenBank/DDBJ databases">
        <authorList>
            <person name="De Canck E."/>
        </authorList>
    </citation>
    <scope>NUCLEOTIDE SEQUENCE [LARGE SCALE GENOMIC DNA]</scope>
    <source>
        <strain evidence="1 2">LMG 7053</strain>
    </source>
</reference>
<protein>
    <recommendedName>
        <fullName evidence="3">Transcriptional regulator</fullName>
    </recommendedName>
</protein>
<proteinExistence type="predicted"/>
<keyword evidence="2" id="KW-1185">Reference proteome</keyword>
<accession>A0ABM8M203</accession>
<dbReference type="RefSeq" id="WP_175224645.1">
    <property type="nucleotide sequence ID" value="NZ_CADILJ010000080.1"/>
</dbReference>
<dbReference type="EMBL" id="CADILJ010000080">
    <property type="protein sequence ID" value="CAB3957344.1"/>
    <property type="molecule type" value="Genomic_DNA"/>
</dbReference>
<organism evidence="1 2">
    <name type="scientific">Achromobacter ruhlandii</name>
    <dbReference type="NCBI Taxonomy" id="72557"/>
    <lineage>
        <taxon>Bacteria</taxon>
        <taxon>Pseudomonadati</taxon>
        <taxon>Pseudomonadota</taxon>
        <taxon>Betaproteobacteria</taxon>
        <taxon>Burkholderiales</taxon>
        <taxon>Alcaligenaceae</taxon>
        <taxon>Achromobacter</taxon>
    </lineage>
</organism>
<evidence type="ECO:0000313" key="1">
    <source>
        <dbReference type="EMBL" id="CAB3957344.1"/>
    </source>
</evidence>